<dbReference type="Proteomes" id="UP000035680">
    <property type="component" value="Unassembled WGS sequence"/>
</dbReference>
<evidence type="ECO:0000313" key="1">
    <source>
        <dbReference type="Proteomes" id="UP000035680"/>
    </source>
</evidence>
<dbReference type="WBParaSite" id="SVE_1246500.1">
    <property type="protein sequence ID" value="SVE_1246500.1"/>
    <property type="gene ID" value="SVE_1246500"/>
</dbReference>
<sequence length="77" mass="8894">MKKKKSPPKNKNNENNNTLDIFNLITAIEVGMSSTSKSEIDMIKNFLGVDKLEVVRLLFRLGDQYEFTDNMTKIKKK</sequence>
<accession>A0A0K0FRD5</accession>
<protein>
    <submittedName>
        <fullName evidence="2">Uncharacterized protein</fullName>
    </submittedName>
</protein>
<evidence type="ECO:0000313" key="2">
    <source>
        <dbReference type="WBParaSite" id="SVE_1246500.1"/>
    </source>
</evidence>
<reference evidence="1" key="1">
    <citation type="submission" date="2014-07" db="EMBL/GenBank/DDBJ databases">
        <authorList>
            <person name="Martin A.A"/>
            <person name="De Silva N."/>
        </authorList>
    </citation>
    <scope>NUCLEOTIDE SEQUENCE</scope>
</reference>
<proteinExistence type="predicted"/>
<dbReference type="AlphaFoldDB" id="A0A0K0FRD5"/>
<reference evidence="2" key="2">
    <citation type="submission" date="2015-08" db="UniProtKB">
        <authorList>
            <consortium name="WormBaseParasite"/>
        </authorList>
    </citation>
    <scope>IDENTIFICATION</scope>
</reference>
<keyword evidence="1" id="KW-1185">Reference proteome</keyword>
<name>A0A0K0FRD5_STRVS</name>
<organism evidence="1 2">
    <name type="scientific">Strongyloides venezuelensis</name>
    <name type="common">Threadworm</name>
    <dbReference type="NCBI Taxonomy" id="75913"/>
    <lineage>
        <taxon>Eukaryota</taxon>
        <taxon>Metazoa</taxon>
        <taxon>Ecdysozoa</taxon>
        <taxon>Nematoda</taxon>
        <taxon>Chromadorea</taxon>
        <taxon>Rhabditida</taxon>
        <taxon>Tylenchina</taxon>
        <taxon>Panagrolaimomorpha</taxon>
        <taxon>Strongyloidoidea</taxon>
        <taxon>Strongyloididae</taxon>
        <taxon>Strongyloides</taxon>
    </lineage>
</organism>